<evidence type="ECO:0000313" key="3">
    <source>
        <dbReference type="Proteomes" id="UP000064967"/>
    </source>
</evidence>
<dbReference type="Proteomes" id="UP000064967">
    <property type="component" value="Chromosome"/>
</dbReference>
<sequence length="396" mass="42916">MTRPPFDFDVAIVGGGPAGTSTALHLVRKEGIAGRRLLVLDKAKFPREKPCAGAISQLGIDVLGELGVSLRVPFVTMNGVRLLLGDERAETTFPMGLVVRRSEFDHQLLEDARADGIAVCDGVGVSAITRIPGGFRLQTTDGDRTARLIAACDGAGSTVRKRLGLREPERKGHLYVLETEELASDDGPSRGYVDFDLTVLEDGLQGYYWDFPTVIGGTPHVSRGIYHANLSREANANVDVKGSLAKSLAKRGVDIRKVKLKPFSTRPFVRDSIGWLPGVILVGEAMGIDLTTGEGIAQAIVMGGMAARHLGRALRTGGTSFEGYERQIMRDVVGRHMLQSAWLAPRVYGRIGAPARRYLLRSNYAREAAMQWYVGQSLPRTTHLRLALGLGSRAFA</sequence>
<protein>
    <submittedName>
        <fullName evidence="2">Geranylgeranyl reductase</fullName>
    </submittedName>
</protein>
<evidence type="ECO:0000313" key="2">
    <source>
        <dbReference type="EMBL" id="AKV03533.1"/>
    </source>
</evidence>
<dbReference type="Gene3D" id="3.50.50.60">
    <property type="entry name" value="FAD/NAD(P)-binding domain"/>
    <property type="match status" value="1"/>
</dbReference>
<keyword evidence="3" id="KW-1185">Reference proteome</keyword>
<dbReference type="STRING" id="1391654.AKJ09_10196"/>
<dbReference type="InterPro" id="IPR050407">
    <property type="entry name" value="Geranylgeranyl_reductase"/>
</dbReference>
<dbReference type="GO" id="GO:0071949">
    <property type="term" value="F:FAD binding"/>
    <property type="evidence" value="ECO:0007669"/>
    <property type="project" value="InterPro"/>
</dbReference>
<feature type="domain" description="FAD-binding" evidence="1">
    <location>
        <begin position="8"/>
        <end position="171"/>
    </location>
</feature>
<name>A0A0K1QCS8_9BACT</name>
<dbReference type="PRINTS" id="PR00420">
    <property type="entry name" value="RNGMNOXGNASE"/>
</dbReference>
<accession>A0A0K1QCS8</accession>
<dbReference type="PANTHER" id="PTHR42685:SF22">
    <property type="entry name" value="CONDITIONED MEDIUM FACTOR RECEPTOR 1"/>
    <property type="match status" value="1"/>
</dbReference>
<dbReference type="InterPro" id="IPR036188">
    <property type="entry name" value="FAD/NAD-bd_sf"/>
</dbReference>
<dbReference type="RefSeq" id="WP_146654289.1">
    <property type="nucleotide sequence ID" value="NZ_CP012333.1"/>
</dbReference>
<gene>
    <name evidence="2" type="ORF">AKJ09_10196</name>
</gene>
<dbReference type="AlphaFoldDB" id="A0A0K1QCS8"/>
<dbReference type="InterPro" id="IPR002938">
    <property type="entry name" value="FAD-bd"/>
</dbReference>
<proteinExistence type="predicted"/>
<organism evidence="2 3">
    <name type="scientific">Labilithrix luteola</name>
    <dbReference type="NCBI Taxonomy" id="1391654"/>
    <lineage>
        <taxon>Bacteria</taxon>
        <taxon>Pseudomonadati</taxon>
        <taxon>Myxococcota</taxon>
        <taxon>Polyangia</taxon>
        <taxon>Polyangiales</taxon>
        <taxon>Labilitrichaceae</taxon>
        <taxon>Labilithrix</taxon>
    </lineage>
</organism>
<dbReference type="SUPFAM" id="SSF51905">
    <property type="entry name" value="FAD/NAD(P)-binding domain"/>
    <property type="match status" value="1"/>
</dbReference>
<reference evidence="2 3" key="1">
    <citation type="submission" date="2015-08" db="EMBL/GenBank/DDBJ databases">
        <authorList>
            <person name="Babu N.S."/>
            <person name="Beckwith C.J."/>
            <person name="Beseler K.G."/>
            <person name="Brison A."/>
            <person name="Carone J.V."/>
            <person name="Caskin T.P."/>
            <person name="Diamond M."/>
            <person name="Durham M.E."/>
            <person name="Foxe J.M."/>
            <person name="Go M."/>
            <person name="Henderson B.A."/>
            <person name="Jones I.B."/>
            <person name="McGettigan J.A."/>
            <person name="Micheletti S.J."/>
            <person name="Nasrallah M.E."/>
            <person name="Ortiz D."/>
            <person name="Piller C.R."/>
            <person name="Privatt S.R."/>
            <person name="Schneider S.L."/>
            <person name="Sharp S."/>
            <person name="Smith T.C."/>
            <person name="Stanton J.D."/>
            <person name="Ullery H.E."/>
            <person name="Wilson R.J."/>
            <person name="Serrano M.G."/>
            <person name="Buck G."/>
            <person name="Lee V."/>
            <person name="Wang Y."/>
            <person name="Carvalho R."/>
            <person name="Voegtly L."/>
            <person name="Shi R."/>
            <person name="Duckworth R."/>
            <person name="Johnson A."/>
            <person name="Loviza R."/>
            <person name="Walstead R."/>
            <person name="Shah Z."/>
            <person name="Kiflezghi M."/>
            <person name="Wade K."/>
            <person name="Ball S.L."/>
            <person name="Bradley K.W."/>
            <person name="Asai D.J."/>
            <person name="Bowman C.A."/>
            <person name="Russell D.A."/>
            <person name="Pope W.H."/>
            <person name="Jacobs-Sera D."/>
            <person name="Hendrix R.W."/>
            <person name="Hatfull G.F."/>
        </authorList>
    </citation>
    <scope>NUCLEOTIDE SEQUENCE [LARGE SCALE GENOMIC DNA]</scope>
    <source>
        <strain evidence="2 3">DSM 27648</strain>
    </source>
</reference>
<evidence type="ECO:0000259" key="1">
    <source>
        <dbReference type="Pfam" id="PF01494"/>
    </source>
</evidence>
<dbReference type="Pfam" id="PF01494">
    <property type="entry name" value="FAD_binding_3"/>
    <property type="match status" value="1"/>
</dbReference>
<dbReference type="OrthoDB" id="9772594at2"/>
<dbReference type="KEGG" id="llu:AKJ09_10196"/>
<dbReference type="EMBL" id="CP012333">
    <property type="protein sequence ID" value="AKV03533.1"/>
    <property type="molecule type" value="Genomic_DNA"/>
</dbReference>
<dbReference type="PANTHER" id="PTHR42685">
    <property type="entry name" value="GERANYLGERANYL DIPHOSPHATE REDUCTASE"/>
    <property type="match status" value="1"/>
</dbReference>